<sequence>MLFKLNTHLVFLLIFLIFSYNSQAQNDEQEIITRDLIRPAYLKKGDTIIILSPAGKIRERSAVDPGIELANHWGLVVFFGNHLLSQDNSFAGTDEERLEDLQKALDDPSIKAIWAARGGYGSVRIVDDLDFSKFMQHPKWVIGYSDITVLHNKLHELGYQSIHAQMPLTLDLEDPVQKESIQSLYQTLFGKKLRYKLNSSKFNRQGESSGQLVGGNLSIVYSMLASDTNLNMNRKILFIEDVGEALYHIDRMMISLKRAGYFENCAGIIVGQFKLKPNKGNPFGKSLEEIVLEAAEGTDFPIVFDFPAGHVDDNRSLLLGSYVDMKVTKTKARIRFR</sequence>
<evidence type="ECO:0000259" key="8">
    <source>
        <dbReference type="Pfam" id="PF17676"/>
    </source>
</evidence>
<proteinExistence type="inferred from homology"/>
<dbReference type="InterPro" id="IPR029062">
    <property type="entry name" value="Class_I_gatase-like"/>
</dbReference>
<feature type="signal peptide" evidence="6">
    <location>
        <begin position="1"/>
        <end position="24"/>
    </location>
</feature>
<feature type="domain" description="LD-carboxypeptidase C-terminal" evidence="8">
    <location>
        <begin position="209"/>
        <end position="323"/>
    </location>
</feature>
<keyword evidence="6" id="KW-0732">Signal</keyword>
<dbReference type="InterPro" id="IPR027461">
    <property type="entry name" value="Carboxypeptidase_A_C_sf"/>
</dbReference>
<dbReference type="RefSeq" id="WP_342160828.1">
    <property type="nucleotide sequence ID" value="NZ_JBCDNA010000003.1"/>
</dbReference>
<evidence type="ECO:0000256" key="3">
    <source>
        <dbReference type="ARBA" id="ARBA00022670"/>
    </source>
</evidence>
<name>A0ABU9L2J6_9FLAO</name>
<evidence type="ECO:0000256" key="6">
    <source>
        <dbReference type="SAM" id="SignalP"/>
    </source>
</evidence>
<protein>
    <submittedName>
        <fullName evidence="9">LD-carboxypeptidase</fullName>
    </submittedName>
</protein>
<dbReference type="Pfam" id="PF02016">
    <property type="entry name" value="Peptidase_S66"/>
    <property type="match status" value="1"/>
</dbReference>
<keyword evidence="2" id="KW-0121">Carboxypeptidase</keyword>
<dbReference type="Gene3D" id="3.50.30.60">
    <property type="entry name" value="LD-carboxypeptidase A C-terminal domain-like"/>
    <property type="match status" value="1"/>
</dbReference>
<dbReference type="SUPFAM" id="SSF141986">
    <property type="entry name" value="LD-carboxypeptidase A C-terminal domain-like"/>
    <property type="match status" value="1"/>
</dbReference>
<reference evidence="9 10" key="1">
    <citation type="submission" date="2024-04" db="EMBL/GenBank/DDBJ databases">
        <title>whole genome sequencing of Lutimonas vermicola strain IMCC1616.</title>
        <authorList>
            <person name="Bae S.S."/>
        </authorList>
    </citation>
    <scope>NUCLEOTIDE SEQUENCE [LARGE SCALE GENOMIC DNA]</scope>
    <source>
        <strain evidence="9 10">IMCC1616</strain>
    </source>
</reference>
<feature type="domain" description="LD-carboxypeptidase N-terminal" evidence="7">
    <location>
        <begin position="48"/>
        <end position="164"/>
    </location>
</feature>
<dbReference type="Proteomes" id="UP001474120">
    <property type="component" value="Unassembled WGS sequence"/>
</dbReference>
<dbReference type="InterPro" id="IPR027478">
    <property type="entry name" value="LdcA_N"/>
</dbReference>
<accession>A0ABU9L2J6</accession>
<dbReference type="InterPro" id="IPR040449">
    <property type="entry name" value="Peptidase_S66_N"/>
</dbReference>
<dbReference type="SUPFAM" id="SSF52317">
    <property type="entry name" value="Class I glutamine amidotransferase-like"/>
    <property type="match status" value="1"/>
</dbReference>
<dbReference type="PANTHER" id="PTHR30237:SF2">
    <property type="entry name" value="MUREIN TETRAPEPTIDE CARBOXYPEPTIDASE"/>
    <property type="match status" value="1"/>
</dbReference>
<organism evidence="9 10">
    <name type="scientific">Lutimonas vermicola</name>
    <dbReference type="NCBI Taxonomy" id="414288"/>
    <lineage>
        <taxon>Bacteria</taxon>
        <taxon>Pseudomonadati</taxon>
        <taxon>Bacteroidota</taxon>
        <taxon>Flavobacteriia</taxon>
        <taxon>Flavobacteriales</taxon>
        <taxon>Flavobacteriaceae</taxon>
        <taxon>Lutimonas</taxon>
    </lineage>
</organism>
<dbReference type="InterPro" id="IPR003507">
    <property type="entry name" value="S66_fam"/>
</dbReference>
<dbReference type="Pfam" id="PF17676">
    <property type="entry name" value="Peptidase_S66C"/>
    <property type="match status" value="1"/>
</dbReference>
<keyword evidence="3" id="KW-0645">Protease</keyword>
<comment type="similarity">
    <text evidence="1">Belongs to the peptidase S66 family.</text>
</comment>
<dbReference type="InterPro" id="IPR040921">
    <property type="entry name" value="Peptidase_S66C"/>
</dbReference>
<gene>
    <name evidence="9" type="ORF">AABB81_12200</name>
</gene>
<dbReference type="Gene3D" id="3.40.50.10740">
    <property type="entry name" value="Class I glutamine amidotransferase-like"/>
    <property type="match status" value="1"/>
</dbReference>
<feature type="chain" id="PRO_5047300018" evidence="6">
    <location>
        <begin position="25"/>
        <end position="337"/>
    </location>
</feature>
<evidence type="ECO:0000313" key="9">
    <source>
        <dbReference type="EMBL" id="MEL4456661.1"/>
    </source>
</evidence>
<dbReference type="PIRSF" id="PIRSF028757">
    <property type="entry name" value="LD-carboxypeptidase"/>
    <property type="match status" value="1"/>
</dbReference>
<evidence type="ECO:0000256" key="5">
    <source>
        <dbReference type="ARBA" id="ARBA00022825"/>
    </source>
</evidence>
<evidence type="ECO:0000256" key="4">
    <source>
        <dbReference type="ARBA" id="ARBA00022801"/>
    </source>
</evidence>
<dbReference type="PANTHER" id="PTHR30237">
    <property type="entry name" value="MURAMOYLTETRAPEPTIDE CARBOXYPEPTIDASE"/>
    <property type="match status" value="1"/>
</dbReference>
<evidence type="ECO:0000256" key="1">
    <source>
        <dbReference type="ARBA" id="ARBA00010233"/>
    </source>
</evidence>
<dbReference type="CDD" id="cd07025">
    <property type="entry name" value="Peptidase_S66"/>
    <property type="match status" value="1"/>
</dbReference>
<evidence type="ECO:0000256" key="2">
    <source>
        <dbReference type="ARBA" id="ARBA00022645"/>
    </source>
</evidence>
<evidence type="ECO:0000313" key="10">
    <source>
        <dbReference type="Proteomes" id="UP001474120"/>
    </source>
</evidence>
<keyword evidence="5" id="KW-0720">Serine protease</keyword>
<dbReference type="EMBL" id="JBCDNA010000003">
    <property type="protein sequence ID" value="MEL4456661.1"/>
    <property type="molecule type" value="Genomic_DNA"/>
</dbReference>
<keyword evidence="4" id="KW-0378">Hydrolase</keyword>
<keyword evidence="10" id="KW-1185">Reference proteome</keyword>
<comment type="caution">
    <text evidence="9">The sequence shown here is derived from an EMBL/GenBank/DDBJ whole genome shotgun (WGS) entry which is preliminary data.</text>
</comment>
<evidence type="ECO:0000259" key="7">
    <source>
        <dbReference type="Pfam" id="PF02016"/>
    </source>
</evidence>